<keyword evidence="7" id="KW-0802">TPR repeat</keyword>
<dbReference type="SMART" id="SM00028">
    <property type="entry name" value="TPR"/>
    <property type="match status" value="3"/>
</dbReference>
<dbReference type="EC" id="2.7.13.3" evidence="2"/>
<comment type="caution">
    <text evidence="11">The sequence shown here is derived from an EMBL/GenBank/DDBJ whole genome shotgun (WGS) entry which is preliminary data.</text>
</comment>
<keyword evidence="8" id="KW-0175">Coiled coil</keyword>
<evidence type="ECO:0000313" key="11">
    <source>
        <dbReference type="EMBL" id="RGN40479.1"/>
    </source>
</evidence>
<evidence type="ECO:0000259" key="10">
    <source>
        <dbReference type="PROSITE" id="PS50109"/>
    </source>
</evidence>
<evidence type="ECO:0000256" key="8">
    <source>
        <dbReference type="SAM" id="Coils"/>
    </source>
</evidence>
<dbReference type="InterPro" id="IPR050736">
    <property type="entry name" value="Sensor_HK_Regulatory"/>
</dbReference>
<feature type="domain" description="Histidine kinase" evidence="10">
    <location>
        <begin position="487"/>
        <end position="699"/>
    </location>
</feature>
<keyword evidence="5 11" id="KW-0418">Kinase</keyword>
<dbReference type="Gene3D" id="1.10.287.130">
    <property type="match status" value="1"/>
</dbReference>
<evidence type="ECO:0000256" key="7">
    <source>
        <dbReference type="PROSITE-ProRule" id="PRU00339"/>
    </source>
</evidence>
<dbReference type="InterPro" id="IPR011990">
    <property type="entry name" value="TPR-like_helical_dom_sf"/>
</dbReference>
<dbReference type="Gene3D" id="3.30.565.10">
    <property type="entry name" value="Histidine kinase-like ATPase, C-terminal domain"/>
    <property type="match status" value="1"/>
</dbReference>
<dbReference type="InterPro" id="IPR005467">
    <property type="entry name" value="His_kinase_dom"/>
</dbReference>
<evidence type="ECO:0000256" key="9">
    <source>
        <dbReference type="SAM" id="Phobius"/>
    </source>
</evidence>
<feature type="repeat" description="TPR" evidence="7">
    <location>
        <begin position="184"/>
        <end position="217"/>
    </location>
</feature>
<dbReference type="InterPro" id="IPR004358">
    <property type="entry name" value="Sig_transdc_His_kin-like_C"/>
</dbReference>
<dbReference type="SMART" id="SM00387">
    <property type="entry name" value="HATPase_c"/>
    <property type="match status" value="1"/>
</dbReference>
<dbReference type="SUPFAM" id="SSF47384">
    <property type="entry name" value="Homodimeric domain of signal transducing histidine kinase"/>
    <property type="match status" value="1"/>
</dbReference>
<accession>A0A3E5BT01</accession>
<feature type="coiled-coil region" evidence="8">
    <location>
        <begin position="453"/>
        <end position="480"/>
    </location>
</feature>
<reference evidence="11 12" key="1">
    <citation type="submission" date="2018-08" db="EMBL/GenBank/DDBJ databases">
        <title>A genome reference for cultivated species of the human gut microbiota.</title>
        <authorList>
            <person name="Zou Y."/>
            <person name="Xue W."/>
            <person name="Luo G."/>
        </authorList>
    </citation>
    <scope>NUCLEOTIDE SEQUENCE [LARGE SCALE GENOMIC DNA]</scope>
    <source>
        <strain evidence="11 12">OM05-15BH</strain>
    </source>
</reference>
<comment type="catalytic activity">
    <reaction evidence="1">
        <text>ATP + protein L-histidine = ADP + protein N-phospho-L-histidine.</text>
        <dbReference type="EC" id="2.7.13.3"/>
    </reaction>
</comment>
<keyword evidence="9" id="KW-0472">Membrane</keyword>
<dbReference type="CDD" id="cd00082">
    <property type="entry name" value="HisKA"/>
    <property type="match status" value="1"/>
</dbReference>
<feature type="transmembrane region" description="Helical" evidence="9">
    <location>
        <begin position="419"/>
        <end position="440"/>
    </location>
</feature>
<dbReference type="SUPFAM" id="SSF48452">
    <property type="entry name" value="TPR-like"/>
    <property type="match status" value="1"/>
</dbReference>
<dbReference type="SUPFAM" id="SSF55874">
    <property type="entry name" value="ATPase domain of HSP90 chaperone/DNA topoisomerase II/histidine kinase"/>
    <property type="match status" value="1"/>
</dbReference>
<dbReference type="Pfam" id="PF00512">
    <property type="entry name" value="HisKA"/>
    <property type="match status" value="1"/>
</dbReference>
<evidence type="ECO:0000256" key="6">
    <source>
        <dbReference type="ARBA" id="ARBA00023012"/>
    </source>
</evidence>
<dbReference type="PROSITE" id="PS50109">
    <property type="entry name" value="HIS_KIN"/>
    <property type="match status" value="1"/>
</dbReference>
<evidence type="ECO:0000256" key="1">
    <source>
        <dbReference type="ARBA" id="ARBA00000085"/>
    </source>
</evidence>
<evidence type="ECO:0000256" key="5">
    <source>
        <dbReference type="ARBA" id="ARBA00022777"/>
    </source>
</evidence>
<dbReference type="InterPro" id="IPR003594">
    <property type="entry name" value="HATPase_dom"/>
</dbReference>
<sequence>MKLTISISVNYIIMMTHCPNTNKQKTTGWMKQRISLTSRILLSFFFLLSPSLNAVADVSTEQDAALRQYFYKCASQLHSADVLQMADTLYNRASQLGNKHFQVIARSVVLDYYYFQGNKDKILQLVDEVKRMSREYNELESYYFVWGSRLITFYLKNGLPNHALLEAQNMLHEAQSDNYLLGIAECYKAMANIYLIQSNPEQAALNFQKLIEIAEKEEPVDINLPVYYYSLAENQMQSGRLDEAGKTLNRAETFLANLDTVTAYQRLCLAQGFLRLYIKKGDAARTKRTIDKIEQLFATSEELAIYSAYLRESQLHYYMSVKEYDKALAVIDSIRTNNPSSESNLLTLNKKGDIYWEMNDRAAAAEYYRNYIYANDSVRKLSMQKSADEIAGLFNLRQLEHEKQQLLIDIQDRRLTTTYWAIGTLIGILIIAALFIIHIYRLNRQLKESKQVVVRQNSELLQSSEELRKARDRAEDASQMKTQFIQNITHEVRTPLNAIVGFSQVLVEFYQESETEEFASLITVNSSYLLRLFNDVLELSNIDQIEHLPYDVVDNINSSCNSAIDGAKSFVKSEVELIFHPSEDEVRIYTNPSYVTLILDYLLHNAAKFTQSGSITLDYVISPSEGVIRYSVTDTGIGIPVDQQKIVFERFKKLDNFSQGSGLGLSIACAMATKLGGTLCIDAEYTAGCRFVLTLPFIPA</sequence>
<dbReference type="InterPro" id="IPR019734">
    <property type="entry name" value="TPR_rpt"/>
</dbReference>
<dbReference type="AlphaFoldDB" id="A0A3E5BT01"/>
<organism evidence="11 12">
    <name type="scientific">Bacteroides oleiciplenus</name>
    <dbReference type="NCBI Taxonomy" id="626931"/>
    <lineage>
        <taxon>Bacteria</taxon>
        <taxon>Pseudomonadati</taxon>
        <taxon>Bacteroidota</taxon>
        <taxon>Bacteroidia</taxon>
        <taxon>Bacteroidales</taxon>
        <taxon>Bacteroidaceae</taxon>
        <taxon>Bacteroides</taxon>
    </lineage>
</organism>
<evidence type="ECO:0000313" key="12">
    <source>
        <dbReference type="Proteomes" id="UP000260983"/>
    </source>
</evidence>
<dbReference type="PANTHER" id="PTHR43711">
    <property type="entry name" value="TWO-COMPONENT HISTIDINE KINASE"/>
    <property type="match status" value="1"/>
</dbReference>
<proteinExistence type="predicted"/>
<evidence type="ECO:0000256" key="2">
    <source>
        <dbReference type="ARBA" id="ARBA00012438"/>
    </source>
</evidence>
<dbReference type="InterPro" id="IPR036890">
    <property type="entry name" value="HATPase_C_sf"/>
</dbReference>
<dbReference type="PANTHER" id="PTHR43711:SF31">
    <property type="entry name" value="HISTIDINE KINASE"/>
    <property type="match status" value="1"/>
</dbReference>
<dbReference type="PROSITE" id="PS50005">
    <property type="entry name" value="TPR"/>
    <property type="match status" value="1"/>
</dbReference>
<keyword evidence="9" id="KW-1133">Transmembrane helix</keyword>
<evidence type="ECO:0000256" key="3">
    <source>
        <dbReference type="ARBA" id="ARBA00022553"/>
    </source>
</evidence>
<dbReference type="InterPro" id="IPR036097">
    <property type="entry name" value="HisK_dim/P_sf"/>
</dbReference>
<keyword evidence="4" id="KW-0808">Transferase</keyword>
<dbReference type="EMBL" id="QSUL01000001">
    <property type="protein sequence ID" value="RGN40479.1"/>
    <property type="molecule type" value="Genomic_DNA"/>
</dbReference>
<dbReference type="GO" id="GO:0000155">
    <property type="term" value="F:phosphorelay sensor kinase activity"/>
    <property type="evidence" value="ECO:0007669"/>
    <property type="project" value="InterPro"/>
</dbReference>
<keyword evidence="6" id="KW-0902">Two-component regulatory system</keyword>
<keyword evidence="3" id="KW-0597">Phosphoprotein</keyword>
<evidence type="ECO:0000256" key="4">
    <source>
        <dbReference type="ARBA" id="ARBA00022679"/>
    </source>
</evidence>
<gene>
    <name evidence="11" type="ORF">DXB65_02320</name>
</gene>
<dbReference type="Pfam" id="PF02518">
    <property type="entry name" value="HATPase_c"/>
    <property type="match status" value="1"/>
</dbReference>
<dbReference type="Proteomes" id="UP000260983">
    <property type="component" value="Unassembled WGS sequence"/>
</dbReference>
<dbReference type="InterPro" id="IPR003661">
    <property type="entry name" value="HisK_dim/P_dom"/>
</dbReference>
<dbReference type="PRINTS" id="PR00344">
    <property type="entry name" value="BCTRLSENSOR"/>
</dbReference>
<keyword evidence="9" id="KW-0812">Transmembrane</keyword>
<name>A0A3E5BT01_9BACE</name>
<dbReference type="SMART" id="SM00388">
    <property type="entry name" value="HisKA"/>
    <property type="match status" value="1"/>
</dbReference>
<dbReference type="Gene3D" id="1.25.40.10">
    <property type="entry name" value="Tetratricopeptide repeat domain"/>
    <property type="match status" value="1"/>
</dbReference>
<protein>
    <recommendedName>
        <fullName evidence="2">histidine kinase</fullName>
        <ecNumber evidence="2">2.7.13.3</ecNumber>
    </recommendedName>
</protein>